<dbReference type="Proteomes" id="UP001153269">
    <property type="component" value="Unassembled WGS sequence"/>
</dbReference>
<evidence type="ECO:0000313" key="1">
    <source>
        <dbReference type="EMBL" id="CAB1460545.1"/>
    </source>
</evidence>
<protein>
    <submittedName>
        <fullName evidence="1">Uncharacterized protein</fullName>
    </submittedName>
</protein>
<dbReference type="AlphaFoldDB" id="A0A9N7ZDL7"/>
<comment type="caution">
    <text evidence="1">The sequence shown here is derived from an EMBL/GenBank/DDBJ whole genome shotgun (WGS) entry which is preliminary data.</text>
</comment>
<name>A0A9N7ZDL7_PLEPL</name>
<evidence type="ECO:0000313" key="2">
    <source>
        <dbReference type="Proteomes" id="UP001153269"/>
    </source>
</evidence>
<gene>
    <name evidence="1" type="ORF">PLEPLA_LOCUS48396</name>
</gene>
<reference evidence="1" key="1">
    <citation type="submission" date="2020-03" db="EMBL/GenBank/DDBJ databases">
        <authorList>
            <person name="Weist P."/>
        </authorList>
    </citation>
    <scope>NUCLEOTIDE SEQUENCE</scope>
</reference>
<proteinExistence type="predicted"/>
<dbReference type="EMBL" id="CADEAL010004483">
    <property type="protein sequence ID" value="CAB1460545.1"/>
    <property type="molecule type" value="Genomic_DNA"/>
</dbReference>
<keyword evidence="2" id="KW-1185">Reference proteome</keyword>
<sequence>MDKEEMAEIEEVTSLSSWCKANNLTLNVSKKMEMTTWLRRNEATASWPCSEAKTISEHTVDKGCLSAARRCAQSTERGARAVILRRERAFSGGALRVAQAECGAVVIKRLA</sequence>
<organism evidence="1 2">
    <name type="scientific">Pleuronectes platessa</name>
    <name type="common">European plaice</name>
    <dbReference type="NCBI Taxonomy" id="8262"/>
    <lineage>
        <taxon>Eukaryota</taxon>
        <taxon>Metazoa</taxon>
        <taxon>Chordata</taxon>
        <taxon>Craniata</taxon>
        <taxon>Vertebrata</taxon>
        <taxon>Euteleostomi</taxon>
        <taxon>Actinopterygii</taxon>
        <taxon>Neopterygii</taxon>
        <taxon>Teleostei</taxon>
        <taxon>Neoteleostei</taxon>
        <taxon>Acanthomorphata</taxon>
        <taxon>Carangaria</taxon>
        <taxon>Pleuronectiformes</taxon>
        <taxon>Pleuronectoidei</taxon>
        <taxon>Pleuronectidae</taxon>
        <taxon>Pleuronectes</taxon>
    </lineage>
</organism>
<accession>A0A9N7ZDL7</accession>